<protein>
    <submittedName>
        <fullName evidence="2">Uncharacterized protein</fullName>
    </submittedName>
</protein>
<proteinExistence type="predicted"/>
<evidence type="ECO:0000313" key="3">
    <source>
        <dbReference type="Proteomes" id="UP000314294"/>
    </source>
</evidence>
<organism evidence="2 3">
    <name type="scientific">Liparis tanakae</name>
    <name type="common">Tanaka's snailfish</name>
    <dbReference type="NCBI Taxonomy" id="230148"/>
    <lineage>
        <taxon>Eukaryota</taxon>
        <taxon>Metazoa</taxon>
        <taxon>Chordata</taxon>
        <taxon>Craniata</taxon>
        <taxon>Vertebrata</taxon>
        <taxon>Euteleostomi</taxon>
        <taxon>Actinopterygii</taxon>
        <taxon>Neopterygii</taxon>
        <taxon>Teleostei</taxon>
        <taxon>Neoteleostei</taxon>
        <taxon>Acanthomorphata</taxon>
        <taxon>Eupercaria</taxon>
        <taxon>Perciformes</taxon>
        <taxon>Cottioidei</taxon>
        <taxon>Cottales</taxon>
        <taxon>Liparidae</taxon>
        <taxon>Liparis</taxon>
    </lineage>
</organism>
<accession>A0A4Z2E8C7</accession>
<gene>
    <name evidence="2" type="ORF">EYF80_064823</name>
</gene>
<feature type="compositionally biased region" description="Low complexity" evidence="1">
    <location>
        <begin position="77"/>
        <end position="88"/>
    </location>
</feature>
<evidence type="ECO:0000256" key="1">
    <source>
        <dbReference type="SAM" id="MobiDB-lite"/>
    </source>
</evidence>
<reference evidence="2 3" key="1">
    <citation type="submission" date="2019-03" db="EMBL/GenBank/DDBJ databases">
        <title>First draft genome of Liparis tanakae, snailfish: a comprehensive survey of snailfish specific genes.</title>
        <authorList>
            <person name="Kim W."/>
            <person name="Song I."/>
            <person name="Jeong J.-H."/>
            <person name="Kim D."/>
            <person name="Kim S."/>
            <person name="Ryu S."/>
            <person name="Song J.Y."/>
            <person name="Lee S.K."/>
        </authorList>
    </citation>
    <scope>NUCLEOTIDE SEQUENCE [LARGE SCALE GENOMIC DNA]</scope>
    <source>
        <tissue evidence="2">Muscle</tissue>
    </source>
</reference>
<dbReference type="EMBL" id="SRLO01013592">
    <property type="protein sequence ID" value="TNN25049.1"/>
    <property type="molecule type" value="Genomic_DNA"/>
</dbReference>
<evidence type="ECO:0000313" key="2">
    <source>
        <dbReference type="EMBL" id="TNN25049.1"/>
    </source>
</evidence>
<keyword evidence="3" id="KW-1185">Reference proteome</keyword>
<dbReference type="Proteomes" id="UP000314294">
    <property type="component" value="Unassembled WGS sequence"/>
</dbReference>
<feature type="region of interest" description="Disordered" evidence="1">
    <location>
        <begin position="68"/>
        <end position="95"/>
    </location>
</feature>
<comment type="caution">
    <text evidence="2">The sequence shown here is derived from an EMBL/GenBank/DDBJ whole genome shotgun (WGS) entry which is preliminary data.</text>
</comment>
<sequence>MHTRLSAALRCSGQRSKVKGHRSYQVSLHLLPQSGELPEAELPVPAVLLVVKMTCRLSFVYRNRRSSYYYDDDNNDDNNNNNNNNNNNKPEQDTSIRFTMTLQVSRLKPSVLMSVPVKK</sequence>
<name>A0A4Z2E8C7_9TELE</name>
<dbReference type="AlphaFoldDB" id="A0A4Z2E8C7"/>